<accession>W5THC8</accession>
<dbReference type="SUPFAM" id="SSF53474">
    <property type="entry name" value="alpha/beta-Hydrolases"/>
    <property type="match status" value="1"/>
</dbReference>
<dbReference type="HOGENOM" id="CLU_020336_26_0_11"/>
<dbReference type="KEGG" id="nno:NONO_c35860"/>
<name>W5THC8_9NOCA</name>
<dbReference type="STRING" id="1415166.NONO_c35860"/>
<reference evidence="2 3" key="1">
    <citation type="journal article" date="2014" name="Appl. Environ. Microbiol.">
        <title>Insights into the Microbial Degradation of Rubber and Gutta-Percha by Analysis of the Complete Genome of Nocardia nova SH22a.</title>
        <authorList>
            <person name="Luo Q."/>
            <person name="Hiessl S."/>
            <person name="Poehlein A."/>
            <person name="Daniel R."/>
            <person name="Steinbuchel A."/>
        </authorList>
    </citation>
    <scope>NUCLEOTIDE SEQUENCE [LARGE SCALE GENOMIC DNA]</scope>
    <source>
        <strain evidence="2">SH22a</strain>
    </source>
</reference>
<keyword evidence="2" id="KW-0378">Hydrolase</keyword>
<dbReference type="Pfam" id="PF12697">
    <property type="entry name" value="Abhydrolase_6"/>
    <property type="match status" value="1"/>
</dbReference>
<keyword evidence="3" id="KW-1185">Reference proteome</keyword>
<dbReference type="Proteomes" id="UP000019150">
    <property type="component" value="Chromosome"/>
</dbReference>
<feature type="domain" description="AB hydrolase-1" evidence="1">
    <location>
        <begin position="28"/>
        <end position="243"/>
    </location>
</feature>
<dbReference type="InterPro" id="IPR050266">
    <property type="entry name" value="AB_hydrolase_sf"/>
</dbReference>
<sequence>MTMALLDHPGGAIEYVAYPGREDGPTAVLLHEGLGSVGQWGRFPQSFAGRTGLPTVVYSRHGYGGSGGCGPDGPRYLHRQAREVLPWVLNRLGIGAPPVLVGHSDGASIATVYGAEFPVHTLVLIAPHIVVEEITIGGIRQTASTFAVATQPALRLHHDSPRALFDRWSGVWLSEEFRAEFDLTGCLPTIAAPQLVIQGEYDNYGSRRQLELIAEHTSGPTSISLLPGTGHHPHLDETDKVLDLICATLKSAGRVRESHG</sequence>
<dbReference type="InterPro" id="IPR000073">
    <property type="entry name" value="AB_hydrolase_1"/>
</dbReference>
<organism evidence="2 3">
    <name type="scientific">Nocardia nova SH22a</name>
    <dbReference type="NCBI Taxonomy" id="1415166"/>
    <lineage>
        <taxon>Bacteria</taxon>
        <taxon>Bacillati</taxon>
        <taxon>Actinomycetota</taxon>
        <taxon>Actinomycetes</taxon>
        <taxon>Mycobacteriales</taxon>
        <taxon>Nocardiaceae</taxon>
        <taxon>Nocardia</taxon>
    </lineage>
</organism>
<protein>
    <submittedName>
        <fullName evidence="2">Alpha/beta hydrolase family protein</fullName>
    </submittedName>
</protein>
<dbReference type="InterPro" id="IPR029058">
    <property type="entry name" value="AB_hydrolase_fold"/>
</dbReference>
<dbReference type="PATRIC" id="fig|1415166.3.peg.3679"/>
<proteinExistence type="predicted"/>
<dbReference type="PANTHER" id="PTHR43798">
    <property type="entry name" value="MONOACYLGLYCEROL LIPASE"/>
    <property type="match status" value="1"/>
</dbReference>
<dbReference type="PANTHER" id="PTHR43798:SF5">
    <property type="entry name" value="MONOACYLGLYCEROL LIPASE ABHD6"/>
    <property type="match status" value="1"/>
</dbReference>
<dbReference type="GO" id="GO:0047372">
    <property type="term" value="F:monoacylglycerol lipase activity"/>
    <property type="evidence" value="ECO:0007669"/>
    <property type="project" value="TreeGrafter"/>
</dbReference>
<dbReference type="AlphaFoldDB" id="W5THC8"/>
<dbReference type="eggNOG" id="COG2267">
    <property type="taxonomic scope" value="Bacteria"/>
</dbReference>
<evidence type="ECO:0000259" key="1">
    <source>
        <dbReference type="Pfam" id="PF12697"/>
    </source>
</evidence>
<dbReference type="EMBL" id="CP006850">
    <property type="protein sequence ID" value="AHH18373.1"/>
    <property type="molecule type" value="Genomic_DNA"/>
</dbReference>
<gene>
    <name evidence="2" type="ORF">NONO_c35860</name>
</gene>
<dbReference type="Gene3D" id="3.40.50.1820">
    <property type="entry name" value="alpha/beta hydrolase"/>
    <property type="match status" value="1"/>
</dbReference>
<evidence type="ECO:0000313" key="3">
    <source>
        <dbReference type="Proteomes" id="UP000019150"/>
    </source>
</evidence>
<dbReference type="GO" id="GO:0046464">
    <property type="term" value="P:acylglycerol catabolic process"/>
    <property type="evidence" value="ECO:0007669"/>
    <property type="project" value="TreeGrafter"/>
</dbReference>
<evidence type="ECO:0000313" key="2">
    <source>
        <dbReference type="EMBL" id="AHH18373.1"/>
    </source>
</evidence>
<dbReference type="GO" id="GO:0016020">
    <property type="term" value="C:membrane"/>
    <property type="evidence" value="ECO:0007669"/>
    <property type="project" value="TreeGrafter"/>
</dbReference>